<evidence type="ECO:0000256" key="1">
    <source>
        <dbReference type="SAM" id="MobiDB-lite"/>
    </source>
</evidence>
<gene>
    <name evidence="2" type="ORF">BaRGS_00023206</name>
</gene>
<evidence type="ECO:0000313" key="2">
    <source>
        <dbReference type="EMBL" id="KAK7485518.1"/>
    </source>
</evidence>
<sequence length="71" mass="7803">RTKIGLTTAPWATPNRGAGSERKSTESMRIKTVTEVGLNPKQNTIRKAIARVKTRQKNGVIDSIADGREIK</sequence>
<proteinExistence type="predicted"/>
<evidence type="ECO:0000313" key="3">
    <source>
        <dbReference type="Proteomes" id="UP001519460"/>
    </source>
</evidence>
<dbReference type="AlphaFoldDB" id="A0ABD0KEI2"/>
<name>A0ABD0KEI2_9CAEN</name>
<protein>
    <submittedName>
        <fullName evidence="2">Uncharacterized protein</fullName>
    </submittedName>
</protein>
<reference evidence="2 3" key="1">
    <citation type="journal article" date="2023" name="Sci. Data">
        <title>Genome assembly of the Korean intertidal mud-creeper Batillaria attramentaria.</title>
        <authorList>
            <person name="Patra A.K."/>
            <person name="Ho P.T."/>
            <person name="Jun S."/>
            <person name="Lee S.J."/>
            <person name="Kim Y."/>
            <person name="Won Y.J."/>
        </authorList>
    </citation>
    <scope>NUCLEOTIDE SEQUENCE [LARGE SCALE GENOMIC DNA]</scope>
    <source>
        <strain evidence="2">Wonlab-2016</strain>
    </source>
</reference>
<accession>A0ABD0KEI2</accession>
<dbReference type="EMBL" id="JACVVK020000193">
    <property type="protein sequence ID" value="KAK7485518.1"/>
    <property type="molecule type" value="Genomic_DNA"/>
</dbReference>
<organism evidence="2 3">
    <name type="scientific">Batillaria attramentaria</name>
    <dbReference type="NCBI Taxonomy" id="370345"/>
    <lineage>
        <taxon>Eukaryota</taxon>
        <taxon>Metazoa</taxon>
        <taxon>Spiralia</taxon>
        <taxon>Lophotrochozoa</taxon>
        <taxon>Mollusca</taxon>
        <taxon>Gastropoda</taxon>
        <taxon>Caenogastropoda</taxon>
        <taxon>Sorbeoconcha</taxon>
        <taxon>Cerithioidea</taxon>
        <taxon>Batillariidae</taxon>
        <taxon>Batillaria</taxon>
    </lineage>
</organism>
<feature type="region of interest" description="Disordered" evidence="1">
    <location>
        <begin position="1"/>
        <end position="27"/>
    </location>
</feature>
<comment type="caution">
    <text evidence="2">The sequence shown here is derived from an EMBL/GenBank/DDBJ whole genome shotgun (WGS) entry which is preliminary data.</text>
</comment>
<dbReference type="Proteomes" id="UP001519460">
    <property type="component" value="Unassembled WGS sequence"/>
</dbReference>
<keyword evidence="3" id="KW-1185">Reference proteome</keyword>
<feature type="non-terminal residue" evidence="2">
    <location>
        <position position="1"/>
    </location>
</feature>